<comment type="caution">
    <text evidence="2">The sequence shown here is derived from an EMBL/GenBank/DDBJ whole genome shotgun (WGS) entry which is preliminary data.</text>
</comment>
<accession>A0ABD2NZ54</accession>
<reference evidence="2 3" key="1">
    <citation type="journal article" date="2021" name="BMC Biol.">
        <title>Horizontally acquired antibacterial genes associated with adaptive radiation of ladybird beetles.</title>
        <authorList>
            <person name="Li H.S."/>
            <person name="Tang X.F."/>
            <person name="Huang Y.H."/>
            <person name="Xu Z.Y."/>
            <person name="Chen M.L."/>
            <person name="Du X.Y."/>
            <person name="Qiu B.Y."/>
            <person name="Chen P.T."/>
            <person name="Zhang W."/>
            <person name="Slipinski A."/>
            <person name="Escalona H.E."/>
            <person name="Waterhouse R.M."/>
            <person name="Zwick A."/>
            <person name="Pang H."/>
        </authorList>
    </citation>
    <scope>NUCLEOTIDE SEQUENCE [LARGE SCALE GENOMIC DNA]</scope>
    <source>
        <strain evidence="2">SYSU2018</strain>
    </source>
</reference>
<keyword evidence="3" id="KW-1185">Reference proteome</keyword>
<evidence type="ECO:0000313" key="2">
    <source>
        <dbReference type="EMBL" id="KAL3283662.1"/>
    </source>
</evidence>
<proteinExistence type="predicted"/>
<protein>
    <submittedName>
        <fullName evidence="2">Uncharacterized protein</fullName>
    </submittedName>
</protein>
<dbReference type="AlphaFoldDB" id="A0ABD2NZ54"/>
<dbReference type="EMBL" id="JABFTP020000144">
    <property type="protein sequence ID" value="KAL3283662.1"/>
    <property type="molecule type" value="Genomic_DNA"/>
</dbReference>
<gene>
    <name evidence="2" type="ORF">HHI36_006801</name>
</gene>
<evidence type="ECO:0000256" key="1">
    <source>
        <dbReference type="SAM" id="MobiDB-lite"/>
    </source>
</evidence>
<feature type="region of interest" description="Disordered" evidence="1">
    <location>
        <begin position="25"/>
        <end position="83"/>
    </location>
</feature>
<sequence length="83" mass="9668">MMSRFDEIMEYVRIKYLDIEDVSQYAPSEHKSEAEEGSCSGSFPATGTNEPLSGMDEYPTETNRSRREKSRYVIKKYKEEEQA</sequence>
<feature type="compositionally biased region" description="Polar residues" evidence="1">
    <location>
        <begin position="39"/>
        <end position="51"/>
    </location>
</feature>
<name>A0ABD2NZ54_9CUCU</name>
<dbReference type="Proteomes" id="UP001516400">
    <property type="component" value="Unassembled WGS sequence"/>
</dbReference>
<organism evidence="2 3">
    <name type="scientific">Cryptolaemus montrouzieri</name>
    <dbReference type="NCBI Taxonomy" id="559131"/>
    <lineage>
        <taxon>Eukaryota</taxon>
        <taxon>Metazoa</taxon>
        <taxon>Ecdysozoa</taxon>
        <taxon>Arthropoda</taxon>
        <taxon>Hexapoda</taxon>
        <taxon>Insecta</taxon>
        <taxon>Pterygota</taxon>
        <taxon>Neoptera</taxon>
        <taxon>Endopterygota</taxon>
        <taxon>Coleoptera</taxon>
        <taxon>Polyphaga</taxon>
        <taxon>Cucujiformia</taxon>
        <taxon>Coccinelloidea</taxon>
        <taxon>Coccinellidae</taxon>
        <taxon>Scymninae</taxon>
        <taxon>Scymnini</taxon>
        <taxon>Cryptolaemus</taxon>
    </lineage>
</organism>
<evidence type="ECO:0000313" key="3">
    <source>
        <dbReference type="Proteomes" id="UP001516400"/>
    </source>
</evidence>
<feature type="compositionally biased region" description="Basic residues" evidence="1">
    <location>
        <begin position="66"/>
        <end position="75"/>
    </location>
</feature>